<dbReference type="EMBL" id="SLXO01000003">
    <property type="protein sequence ID" value="TCP36434.1"/>
    <property type="molecule type" value="Genomic_DNA"/>
</dbReference>
<evidence type="ECO:0000256" key="1">
    <source>
        <dbReference type="SAM" id="MobiDB-lite"/>
    </source>
</evidence>
<name>A0A4R2PNC7_RHOSA</name>
<evidence type="ECO:0000313" key="4">
    <source>
        <dbReference type="Proteomes" id="UP000295399"/>
    </source>
</evidence>
<dbReference type="AlphaFoldDB" id="A0A4R2PNC7"/>
<dbReference type="Pfam" id="PF04314">
    <property type="entry name" value="PCuAC"/>
    <property type="match status" value="1"/>
</dbReference>
<dbReference type="PANTHER" id="PTHR36302:SF1">
    <property type="entry name" value="COPPER CHAPERONE PCU(A)C"/>
    <property type="match status" value="1"/>
</dbReference>
<feature type="region of interest" description="Disordered" evidence="1">
    <location>
        <begin position="32"/>
        <end position="69"/>
    </location>
</feature>
<dbReference type="Gene3D" id="2.60.40.1890">
    <property type="entry name" value="PCu(A)C copper chaperone"/>
    <property type="match status" value="1"/>
</dbReference>
<dbReference type="PANTHER" id="PTHR36302">
    <property type="entry name" value="BLR7088 PROTEIN"/>
    <property type="match status" value="1"/>
</dbReference>
<accession>A0A4R2PNC7</accession>
<dbReference type="RefSeq" id="WP_132707969.1">
    <property type="nucleotide sequence ID" value="NZ_JACIGF010000003.1"/>
</dbReference>
<sequence>MLMATLRFSPLVSPRFLALFLAVFAVAAHPPGPGEAHDHAHEDAAAHHTHDHNADAPQAHDHVHDTDHDHDHAAGAIRLSNAWVRQAPPSADVAAGYLMVWNRGDAADRLVGVSSPAAERVELHETVREGDRVRMQPLDHVAVAAGDAALFEPGGKHLMFKGLQAPFEPGRMVTLVLHFDRAGAVTVDVPVKPIGHQPQYGRATVEHHH</sequence>
<reference evidence="3 4" key="1">
    <citation type="submission" date="2019-03" db="EMBL/GenBank/DDBJ databases">
        <title>Genomic Encyclopedia of Type Strains, Phase IV (KMG-IV): sequencing the most valuable type-strain genomes for metagenomic binning, comparative biology and taxonomic classification.</title>
        <authorList>
            <person name="Goeker M."/>
        </authorList>
    </citation>
    <scope>NUCLEOTIDE SEQUENCE [LARGE SCALE GENOMIC DNA]</scope>
    <source>
        <strain evidence="3 4">DSM 2132</strain>
    </source>
</reference>
<feature type="compositionally biased region" description="Basic and acidic residues" evidence="1">
    <location>
        <begin position="35"/>
        <end position="69"/>
    </location>
</feature>
<organism evidence="3 4">
    <name type="scientific">Rhodothalassium salexigens DSM 2132</name>
    <dbReference type="NCBI Taxonomy" id="1188247"/>
    <lineage>
        <taxon>Bacteria</taxon>
        <taxon>Pseudomonadati</taxon>
        <taxon>Pseudomonadota</taxon>
        <taxon>Alphaproteobacteria</taxon>
        <taxon>Rhodothalassiales</taxon>
        <taxon>Rhodothalassiaceae</taxon>
        <taxon>Rhodothalassium</taxon>
    </lineage>
</organism>
<gene>
    <name evidence="3" type="ORF">EV659_103325</name>
</gene>
<dbReference type="InterPro" id="IPR058248">
    <property type="entry name" value="Lxx211020-like"/>
</dbReference>
<dbReference type="SUPFAM" id="SSF110087">
    <property type="entry name" value="DR1885-like metal-binding protein"/>
    <property type="match status" value="1"/>
</dbReference>
<dbReference type="OrthoDB" id="9796962at2"/>
<feature type="chain" id="PRO_5020976693" evidence="2">
    <location>
        <begin position="28"/>
        <end position="209"/>
    </location>
</feature>
<dbReference type="Proteomes" id="UP000295399">
    <property type="component" value="Unassembled WGS sequence"/>
</dbReference>
<keyword evidence="2" id="KW-0732">Signal</keyword>
<protein>
    <submittedName>
        <fullName evidence="3">Copper(I)-binding protein</fullName>
    </submittedName>
</protein>
<evidence type="ECO:0000256" key="2">
    <source>
        <dbReference type="SAM" id="SignalP"/>
    </source>
</evidence>
<dbReference type="InterPro" id="IPR036182">
    <property type="entry name" value="PCuAC_sf"/>
</dbReference>
<dbReference type="InterPro" id="IPR007410">
    <property type="entry name" value="LpqE-like"/>
</dbReference>
<dbReference type="InParanoid" id="A0A4R2PNC7"/>
<proteinExistence type="predicted"/>
<comment type="caution">
    <text evidence="3">The sequence shown here is derived from an EMBL/GenBank/DDBJ whole genome shotgun (WGS) entry which is preliminary data.</text>
</comment>
<evidence type="ECO:0000313" key="3">
    <source>
        <dbReference type="EMBL" id="TCP36434.1"/>
    </source>
</evidence>
<feature type="signal peptide" evidence="2">
    <location>
        <begin position="1"/>
        <end position="27"/>
    </location>
</feature>
<keyword evidence="4" id="KW-1185">Reference proteome</keyword>